<comment type="function">
    <text evidence="1">Catalyzes the cleavage of 5-oxoproline to form L-glutamate coupled to the hydrolysis of ATP to ADP and inorganic phosphate.</text>
</comment>
<keyword evidence="1" id="KW-0547">Nucleotide-binding</keyword>
<dbReference type="EC" id="3.5.2.9" evidence="1"/>
<gene>
    <name evidence="1" type="primary">pxpA</name>
    <name evidence="2" type="ORF">SAMN02745751_01986</name>
</gene>
<dbReference type="GO" id="GO:0005524">
    <property type="term" value="F:ATP binding"/>
    <property type="evidence" value="ECO:0007669"/>
    <property type="project" value="UniProtKB-UniRule"/>
</dbReference>
<comment type="subunit">
    <text evidence="1">Forms a complex composed of PxpA, PxpB and PxpC.</text>
</comment>
<keyword evidence="1" id="KW-0067">ATP-binding</keyword>
<dbReference type="CDD" id="cd10787">
    <property type="entry name" value="LamB_YcsF_like"/>
    <property type="match status" value="1"/>
</dbReference>
<dbReference type="STRING" id="1121476.SAMN02745751_01986"/>
<name>A0A1M6HE65_9FIRM</name>
<dbReference type="AlphaFoldDB" id="A0A1M6HE65"/>
<organism evidence="2 3">
    <name type="scientific">Dethiosulfatibacter aminovorans DSM 17477</name>
    <dbReference type="NCBI Taxonomy" id="1121476"/>
    <lineage>
        <taxon>Bacteria</taxon>
        <taxon>Bacillati</taxon>
        <taxon>Bacillota</taxon>
        <taxon>Tissierellia</taxon>
        <taxon>Dethiosulfatibacter</taxon>
    </lineage>
</organism>
<reference evidence="2 3" key="1">
    <citation type="submission" date="2016-11" db="EMBL/GenBank/DDBJ databases">
        <authorList>
            <person name="Jaros S."/>
            <person name="Januszkiewicz K."/>
            <person name="Wedrychowicz H."/>
        </authorList>
    </citation>
    <scope>NUCLEOTIDE SEQUENCE [LARGE SCALE GENOMIC DNA]</scope>
    <source>
        <strain evidence="2 3">DSM 17477</strain>
    </source>
</reference>
<dbReference type="NCBIfam" id="NF003814">
    <property type="entry name" value="PRK05406.1-3"/>
    <property type="match status" value="1"/>
</dbReference>
<evidence type="ECO:0000256" key="1">
    <source>
        <dbReference type="HAMAP-Rule" id="MF_00691"/>
    </source>
</evidence>
<dbReference type="OrthoDB" id="9773478at2"/>
<dbReference type="InterPro" id="IPR005501">
    <property type="entry name" value="LamB/YcsF/PxpA-like"/>
</dbReference>
<dbReference type="GO" id="GO:0017168">
    <property type="term" value="F:5-oxoprolinase (ATP-hydrolyzing) activity"/>
    <property type="evidence" value="ECO:0007669"/>
    <property type="project" value="UniProtKB-UniRule"/>
</dbReference>
<dbReference type="SUPFAM" id="SSF88713">
    <property type="entry name" value="Glycoside hydrolase/deacetylase"/>
    <property type="match status" value="1"/>
</dbReference>
<sequence>MIIDLNSDLGESFGAYNLGMDSEILKFVSSVNIACGFHAGDPMVMDKTVEMALENNVKMGAHPGMPDLMGFGRRNMNISGDEARNYVIYQVGALKAFVEARGGKLAHVKPHGALYNMAAKDKILSEAIVKAVKSIDPNLVLFGLPGSETAKAAVEIGLEFKNEVFADRGYTDEGVLVPRSQPGAFVKGAEYCADRIARMVQQGEVESVSGKIVKIKADTVCVHGDNDEALSFVKTLRQRLESLGFEIG</sequence>
<dbReference type="GO" id="GO:0005975">
    <property type="term" value="P:carbohydrate metabolic process"/>
    <property type="evidence" value="ECO:0007669"/>
    <property type="project" value="InterPro"/>
</dbReference>
<dbReference type="Gene3D" id="3.20.20.370">
    <property type="entry name" value="Glycoside hydrolase/deacetylase"/>
    <property type="match status" value="1"/>
</dbReference>
<evidence type="ECO:0000313" key="3">
    <source>
        <dbReference type="Proteomes" id="UP000184052"/>
    </source>
</evidence>
<dbReference type="PANTHER" id="PTHR30292:SF0">
    <property type="entry name" value="5-OXOPROLINASE SUBUNIT A"/>
    <property type="match status" value="1"/>
</dbReference>
<dbReference type="RefSeq" id="WP_073049431.1">
    <property type="nucleotide sequence ID" value="NZ_FQZL01000013.1"/>
</dbReference>
<keyword evidence="1" id="KW-0378">Hydrolase</keyword>
<dbReference type="NCBIfam" id="NF003816">
    <property type="entry name" value="PRK05406.1-5"/>
    <property type="match status" value="1"/>
</dbReference>
<dbReference type="Proteomes" id="UP000184052">
    <property type="component" value="Unassembled WGS sequence"/>
</dbReference>
<comment type="catalytic activity">
    <reaction evidence="1">
        <text>5-oxo-L-proline + ATP + 2 H2O = L-glutamate + ADP + phosphate + H(+)</text>
        <dbReference type="Rhea" id="RHEA:10348"/>
        <dbReference type="ChEBI" id="CHEBI:15377"/>
        <dbReference type="ChEBI" id="CHEBI:15378"/>
        <dbReference type="ChEBI" id="CHEBI:29985"/>
        <dbReference type="ChEBI" id="CHEBI:30616"/>
        <dbReference type="ChEBI" id="CHEBI:43474"/>
        <dbReference type="ChEBI" id="CHEBI:58402"/>
        <dbReference type="ChEBI" id="CHEBI:456216"/>
        <dbReference type="EC" id="3.5.2.9"/>
    </reaction>
</comment>
<dbReference type="EMBL" id="FQZL01000013">
    <property type="protein sequence ID" value="SHJ20424.1"/>
    <property type="molecule type" value="Genomic_DNA"/>
</dbReference>
<accession>A0A1M6HE65</accession>
<keyword evidence="3" id="KW-1185">Reference proteome</keyword>
<dbReference type="HAMAP" id="MF_00691">
    <property type="entry name" value="PxpA"/>
    <property type="match status" value="1"/>
</dbReference>
<comment type="similarity">
    <text evidence="1">Belongs to the LamB/PxpA family.</text>
</comment>
<dbReference type="Pfam" id="PF03746">
    <property type="entry name" value="LamB_YcsF"/>
    <property type="match status" value="1"/>
</dbReference>
<dbReference type="InterPro" id="IPR011330">
    <property type="entry name" value="Glyco_hydro/deAcase_b/a-brl"/>
</dbReference>
<proteinExistence type="inferred from homology"/>
<evidence type="ECO:0000313" key="2">
    <source>
        <dbReference type="EMBL" id="SHJ20424.1"/>
    </source>
</evidence>
<protein>
    <recommendedName>
        <fullName evidence="1">5-oxoprolinase subunit A</fullName>
        <shortName evidence="1">5-OPase subunit A</shortName>
        <ecNumber evidence="1">3.5.2.9</ecNumber>
    </recommendedName>
    <alternativeName>
        <fullName evidence="1">5-oxoprolinase (ATP-hydrolyzing) subunit A</fullName>
    </alternativeName>
</protein>
<dbReference type="PANTHER" id="PTHR30292">
    <property type="entry name" value="UNCHARACTERIZED PROTEIN YBGL-RELATED"/>
    <property type="match status" value="1"/>
</dbReference>